<dbReference type="InterPro" id="IPR011009">
    <property type="entry name" value="Kinase-like_dom_sf"/>
</dbReference>
<dbReference type="AlphaFoldDB" id="A0A6B2L244"/>
<dbReference type="PANTHER" id="PTHR43173">
    <property type="entry name" value="ABC1 FAMILY PROTEIN"/>
    <property type="match status" value="1"/>
</dbReference>
<protein>
    <recommendedName>
        <fullName evidence="1">Protein kinase domain-containing protein</fullName>
    </recommendedName>
</protein>
<evidence type="ECO:0000313" key="2">
    <source>
        <dbReference type="EMBL" id="NDV30938.1"/>
    </source>
</evidence>
<proteinExistence type="predicted"/>
<name>A0A6B2L244_9EUKA</name>
<dbReference type="PANTHER" id="PTHR43173:SF34">
    <property type="entry name" value="ABC1 ATYPICAL KINASE-LIKE DOMAIN-CONTAINING PROTEIN"/>
    <property type="match status" value="1"/>
</dbReference>
<dbReference type="GO" id="GO:0004672">
    <property type="term" value="F:protein kinase activity"/>
    <property type="evidence" value="ECO:0007669"/>
    <property type="project" value="InterPro"/>
</dbReference>
<accession>A0A6B2L244</accession>
<dbReference type="InterPro" id="IPR000719">
    <property type="entry name" value="Prot_kinase_dom"/>
</dbReference>
<dbReference type="CDD" id="cd05121">
    <property type="entry name" value="ABC1_ADCK3-like"/>
    <property type="match status" value="1"/>
</dbReference>
<dbReference type="InterPro" id="IPR004147">
    <property type="entry name" value="ABC1_dom"/>
</dbReference>
<reference evidence="2" key="1">
    <citation type="journal article" date="2020" name="J. Eukaryot. Microbiol.">
        <title>De novo Sequencing, Assembly and Annotation of the Transcriptome for the Free-Living Testate Amoeba Arcella intermedia.</title>
        <authorList>
            <person name="Ribeiro G.M."/>
            <person name="Porfirio-Sousa A.L."/>
            <person name="Maurer-Alcala X.X."/>
            <person name="Katz L.A."/>
            <person name="Lahr D.J.G."/>
        </authorList>
    </citation>
    <scope>NUCLEOTIDE SEQUENCE</scope>
</reference>
<dbReference type="PROSITE" id="PS50011">
    <property type="entry name" value="PROTEIN_KINASE_DOM"/>
    <property type="match status" value="1"/>
</dbReference>
<dbReference type="InterPro" id="IPR051130">
    <property type="entry name" value="Mito_struct-func_regulator"/>
</dbReference>
<dbReference type="EMBL" id="GIBP01001969">
    <property type="protein sequence ID" value="NDV30938.1"/>
    <property type="molecule type" value="Transcribed_RNA"/>
</dbReference>
<dbReference type="SUPFAM" id="SSF56112">
    <property type="entry name" value="Protein kinase-like (PK-like)"/>
    <property type="match status" value="1"/>
</dbReference>
<sequence>MYFDEGLRRSATFWVRVVPMYAHYKVVEWQTKGRPDQEIEEAFGVLHRRYSPEVERLTLKLRGFYLKQAQMMGTIDYFVPKEYLEWCKKMQDEVPSTFLPGEARRMVEEAIGKPIEEVFSYWNDMPRGVASIGEVHHAILKDGREVAIKIQFPNIERKFRSDLNTIRAFCKLAMPHHVPPLNEIEKQFLTEFDYIGEAKNLEEIHNNIMPTWKHLVAIPRPVMELCSKNVLVMEYIHGVRLIDGIRDSYRKVAEQRGTTLEVLEEQQKQKIRRGELNSVSHEKWKIRFARVGLRCQDLLKNYFRLLYNLSFGLFTQKKPYQWSELPVNLAEIIELLHNVHAHQIFYDGCFNGDPHPGNILLMHDGRLGLIDYGQVKKIPLESRINYAKLICAMAKDDKEKIVDIFVNQMGMRGKHNYPETAYRIACFWNDRTTEDIMQGLNIPSFLDWIQAQDPIDKINDDYVMVARVSVLLRGMGNAFGLHLRTSTYWKEYAEKLLKQHHIQI</sequence>
<dbReference type="Pfam" id="PF03109">
    <property type="entry name" value="ABC1"/>
    <property type="match status" value="2"/>
</dbReference>
<evidence type="ECO:0000259" key="1">
    <source>
        <dbReference type="PROSITE" id="PS50011"/>
    </source>
</evidence>
<organism evidence="2">
    <name type="scientific">Arcella intermedia</name>
    <dbReference type="NCBI Taxonomy" id="1963864"/>
    <lineage>
        <taxon>Eukaryota</taxon>
        <taxon>Amoebozoa</taxon>
        <taxon>Tubulinea</taxon>
        <taxon>Elardia</taxon>
        <taxon>Arcellinida</taxon>
        <taxon>Sphaerothecina</taxon>
        <taxon>Arcellidae</taxon>
        <taxon>Arcella</taxon>
    </lineage>
</organism>
<feature type="domain" description="Protein kinase" evidence="1">
    <location>
        <begin position="121"/>
        <end position="504"/>
    </location>
</feature>
<dbReference type="GO" id="GO:0005524">
    <property type="term" value="F:ATP binding"/>
    <property type="evidence" value="ECO:0007669"/>
    <property type="project" value="InterPro"/>
</dbReference>